<dbReference type="InterPro" id="IPR031826">
    <property type="entry name" value="IC97/Casc1_N"/>
</dbReference>
<gene>
    <name evidence="4" type="ORF">HNAJ_LOCUS8805</name>
</gene>
<evidence type="ECO:0000256" key="1">
    <source>
        <dbReference type="ARBA" id="ARBA00024332"/>
    </source>
</evidence>
<reference evidence="6" key="1">
    <citation type="submission" date="2017-02" db="UniProtKB">
        <authorList>
            <consortium name="WormBaseParasite"/>
        </authorList>
    </citation>
    <scope>IDENTIFICATION</scope>
</reference>
<accession>A0A0R3TN66</accession>
<evidence type="ECO:0000256" key="2">
    <source>
        <dbReference type="SAM" id="Coils"/>
    </source>
</evidence>
<name>A0A0R3TN66_RODNA</name>
<dbReference type="PANTHER" id="PTHR20929:SF11">
    <property type="entry name" value="DYNEIN AXONEMAL INTERMEDIATE CHAIN 7"/>
    <property type="match status" value="1"/>
</dbReference>
<protein>
    <submittedName>
        <fullName evidence="6">Casc1_N domain-containing protein</fullName>
    </submittedName>
</protein>
<dbReference type="PRINTS" id="PR02043">
    <property type="entry name" value="CANCERSCCP1"/>
</dbReference>
<keyword evidence="2" id="KW-0175">Coiled coil</keyword>
<evidence type="ECO:0000313" key="4">
    <source>
        <dbReference type="EMBL" id="VDO04940.1"/>
    </source>
</evidence>
<dbReference type="STRING" id="102285.A0A0R3TN66"/>
<proteinExistence type="inferred from homology"/>
<evidence type="ECO:0000313" key="6">
    <source>
        <dbReference type="WBParaSite" id="HNAJ_0000880901-mRNA-1"/>
    </source>
</evidence>
<dbReference type="PANTHER" id="PTHR20929">
    <property type="entry name" value="LUNG ADENOMA SUSCEPTIBILITY 1-RELATED"/>
    <property type="match status" value="1"/>
</dbReference>
<dbReference type="OrthoDB" id="6282726at2759"/>
<evidence type="ECO:0000313" key="5">
    <source>
        <dbReference type="Proteomes" id="UP000278807"/>
    </source>
</evidence>
<organism evidence="6">
    <name type="scientific">Rodentolepis nana</name>
    <name type="common">Dwarf tapeworm</name>
    <name type="synonym">Hymenolepis nana</name>
    <dbReference type="NCBI Taxonomy" id="102285"/>
    <lineage>
        <taxon>Eukaryota</taxon>
        <taxon>Metazoa</taxon>
        <taxon>Spiralia</taxon>
        <taxon>Lophotrochozoa</taxon>
        <taxon>Platyhelminthes</taxon>
        <taxon>Cestoda</taxon>
        <taxon>Eucestoda</taxon>
        <taxon>Cyclophyllidea</taxon>
        <taxon>Hymenolepididae</taxon>
        <taxon>Rodentolepis</taxon>
    </lineage>
</organism>
<dbReference type="InterPro" id="IPR023247">
    <property type="entry name" value="IC97/Dnai7-like"/>
</dbReference>
<feature type="domain" description="IC97/Casc1 N-terminal" evidence="3">
    <location>
        <begin position="12"/>
        <end position="209"/>
    </location>
</feature>
<dbReference type="Pfam" id="PF15927">
    <property type="entry name" value="Casc1_N"/>
    <property type="match status" value="1"/>
</dbReference>
<dbReference type="WBParaSite" id="HNAJ_0000880901-mRNA-1">
    <property type="protein sequence ID" value="HNAJ_0000880901-mRNA-1"/>
    <property type="gene ID" value="HNAJ_0000880901"/>
</dbReference>
<sequence length="353" mass="41876">MRKDKKKEDELKKQEEEKRINDEREAAKLAAERLVELKRQRDKYNNELLFRSSELAETRELLTIFRDALEKIRRERVDQYTWYRYLICDGLPNPIIEKEINTYISLWRMDHSRMSMEDVMIDSVNSLKLIDELRSLIADLNEDHSELERYHGVMQELRELVQEKVNGACVETLTKASHFADPVTGNLQKYWHNDWLSLCIWANLSKNPRIKEYTFENVGITFSISQSLTHTDCAFRILFMKFDTYSVLSPSFKPQQIENYDLGRISSSPVDNQPTFKLSKNYKQNGDANENIDVFDRENMDKNDPIQHEMRTTLNLFSAYSDDQQDKEEVEVIIEEPEEDRATTPRKFIYLFI</sequence>
<keyword evidence="5" id="KW-1185">Reference proteome</keyword>
<dbReference type="EMBL" id="UZAE01012396">
    <property type="protein sequence ID" value="VDO04940.1"/>
    <property type="molecule type" value="Genomic_DNA"/>
</dbReference>
<reference evidence="4 5" key="2">
    <citation type="submission" date="2018-11" db="EMBL/GenBank/DDBJ databases">
        <authorList>
            <consortium name="Pathogen Informatics"/>
        </authorList>
    </citation>
    <scope>NUCLEOTIDE SEQUENCE [LARGE SCALE GENOMIC DNA]</scope>
</reference>
<dbReference type="GO" id="GO:0005930">
    <property type="term" value="C:axoneme"/>
    <property type="evidence" value="ECO:0007669"/>
    <property type="project" value="TreeGrafter"/>
</dbReference>
<evidence type="ECO:0000259" key="3">
    <source>
        <dbReference type="Pfam" id="PF15927"/>
    </source>
</evidence>
<feature type="coiled-coil region" evidence="2">
    <location>
        <begin position="6"/>
        <end position="75"/>
    </location>
</feature>
<dbReference type="GO" id="GO:0008017">
    <property type="term" value="F:microtubule binding"/>
    <property type="evidence" value="ECO:0007669"/>
    <property type="project" value="TreeGrafter"/>
</dbReference>
<comment type="similarity">
    <text evidence="1">Belongs to the DNAI7 family.</text>
</comment>
<dbReference type="AlphaFoldDB" id="A0A0R3TN66"/>
<dbReference type="GO" id="GO:0048487">
    <property type="term" value="F:beta-tubulin binding"/>
    <property type="evidence" value="ECO:0007669"/>
    <property type="project" value="TreeGrafter"/>
</dbReference>
<dbReference type="Proteomes" id="UP000278807">
    <property type="component" value="Unassembled WGS sequence"/>
</dbReference>